<evidence type="ECO:0000313" key="2">
    <source>
        <dbReference type="EMBL" id="PKI63424.1"/>
    </source>
</evidence>
<evidence type="ECO:0000313" key="3">
    <source>
        <dbReference type="Proteomes" id="UP000233551"/>
    </source>
</evidence>
<organism evidence="2 3">
    <name type="scientific">Punica granatum</name>
    <name type="common">Pomegranate</name>
    <dbReference type="NCBI Taxonomy" id="22663"/>
    <lineage>
        <taxon>Eukaryota</taxon>
        <taxon>Viridiplantae</taxon>
        <taxon>Streptophyta</taxon>
        <taxon>Embryophyta</taxon>
        <taxon>Tracheophyta</taxon>
        <taxon>Spermatophyta</taxon>
        <taxon>Magnoliopsida</taxon>
        <taxon>eudicotyledons</taxon>
        <taxon>Gunneridae</taxon>
        <taxon>Pentapetalae</taxon>
        <taxon>rosids</taxon>
        <taxon>malvids</taxon>
        <taxon>Myrtales</taxon>
        <taxon>Lythraceae</taxon>
        <taxon>Punica</taxon>
    </lineage>
</organism>
<gene>
    <name evidence="2" type="ORF">CRG98_016091</name>
</gene>
<sequence length="129" mass="14098">MLYLASGYKERVGEGFESWVTRLNSWKDVRVQGCSVRVSWVRGSAYAGVHGNNMGTGGQEGRQGAWAQRAGEVTDVGADKQKRACRLARASVTERQSARASNGCTVHPRARVEPETTKPTRNDEQTASN</sequence>
<reference evidence="2 3" key="1">
    <citation type="submission" date="2017-11" db="EMBL/GenBank/DDBJ databases">
        <title>De-novo sequencing of pomegranate (Punica granatum L.) genome.</title>
        <authorList>
            <person name="Akparov Z."/>
            <person name="Amiraslanov A."/>
            <person name="Hajiyeva S."/>
            <person name="Abbasov M."/>
            <person name="Kaur K."/>
            <person name="Hamwieh A."/>
            <person name="Solovyev V."/>
            <person name="Salamov A."/>
            <person name="Braich B."/>
            <person name="Kosarev P."/>
            <person name="Mahmoud A."/>
            <person name="Hajiyev E."/>
            <person name="Babayeva S."/>
            <person name="Izzatullayeva V."/>
            <person name="Mammadov A."/>
            <person name="Mammadov A."/>
            <person name="Sharifova S."/>
            <person name="Ojaghi J."/>
            <person name="Eynullazada K."/>
            <person name="Bayramov B."/>
            <person name="Abdulazimova A."/>
            <person name="Shahmuradov I."/>
        </authorList>
    </citation>
    <scope>NUCLEOTIDE SEQUENCE [LARGE SCALE GENOMIC DNA]</scope>
    <source>
        <strain evidence="3">cv. AG2017</strain>
        <tissue evidence="2">Leaf</tissue>
    </source>
</reference>
<dbReference type="Proteomes" id="UP000233551">
    <property type="component" value="Unassembled WGS sequence"/>
</dbReference>
<keyword evidence="3" id="KW-1185">Reference proteome</keyword>
<dbReference type="AlphaFoldDB" id="A0A2I0K4E8"/>
<proteinExistence type="predicted"/>
<feature type="compositionally biased region" description="Polar residues" evidence="1">
    <location>
        <begin position="93"/>
        <end position="104"/>
    </location>
</feature>
<feature type="region of interest" description="Disordered" evidence="1">
    <location>
        <begin position="49"/>
        <end position="129"/>
    </location>
</feature>
<comment type="caution">
    <text evidence="2">The sequence shown here is derived from an EMBL/GenBank/DDBJ whole genome shotgun (WGS) entry which is preliminary data.</text>
</comment>
<name>A0A2I0K4E8_PUNGR</name>
<feature type="compositionally biased region" description="Basic and acidic residues" evidence="1">
    <location>
        <begin position="110"/>
        <end position="129"/>
    </location>
</feature>
<protein>
    <submittedName>
        <fullName evidence="2">Uncharacterized protein</fullName>
    </submittedName>
</protein>
<evidence type="ECO:0000256" key="1">
    <source>
        <dbReference type="SAM" id="MobiDB-lite"/>
    </source>
</evidence>
<dbReference type="EMBL" id="PGOL01000888">
    <property type="protein sequence ID" value="PKI63424.1"/>
    <property type="molecule type" value="Genomic_DNA"/>
</dbReference>
<accession>A0A2I0K4E8</accession>